<protein>
    <submittedName>
        <fullName evidence="4">CCM2 scaffold protein</fullName>
    </submittedName>
</protein>
<proteinExistence type="inferred from homology"/>
<dbReference type="PROSITE" id="PS01179">
    <property type="entry name" value="PID"/>
    <property type="match status" value="1"/>
</dbReference>
<organism evidence="4 5">
    <name type="scientific">Anas platyrhynchos</name>
    <name type="common">Mallard</name>
    <name type="synonym">Anas boschas</name>
    <dbReference type="NCBI Taxonomy" id="8839"/>
    <lineage>
        <taxon>Eukaryota</taxon>
        <taxon>Metazoa</taxon>
        <taxon>Chordata</taxon>
        <taxon>Craniata</taxon>
        <taxon>Vertebrata</taxon>
        <taxon>Euteleostomi</taxon>
        <taxon>Archelosauria</taxon>
        <taxon>Archosauria</taxon>
        <taxon>Dinosauria</taxon>
        <taxon>Saurischia</taxon>
        <taxon>Theropoda</taxon>
        <taxon>Coelurosauria</taxon>
        <taxon>Aves</taxon>
        <taxon>Neognathae</taxon>
        <taxon>Galloanserae</taxon>
        <taxon>Anseriformes</taxon>
        <taxon>Anatidae</taxon>
        <taxon>Anatinae</taxon>
        <taxon>Anas</taxon>
    </lineage>
</organism>
<accession>A0A8B9QZE4</accession>
<dbReference type="Gene3D" id="2.30.29.30">
    <property type="entry name" value="Pleckstrin-homology domain (PH domain)/Phosphotyrosine-binding domain (PTB)"/>
    <property type="match status" value="1"/>
</dbReference>
<reference evidence="4" key="3">
    <citation type="submission" date="2025-09" db="UniProtKB">
        <authorList>
            <consortium name="Ensembl"/>
        </authorList>
    </citation>
    <scope>IDENTIFICATION</scope>
</reference>
<comment type="similarity">
    <text evidence="1">Belongs to the CCM2 family.</text>
</comment>
<dbReference type="CDD" id="cd13166">
    <property type="entry name" value="PTB_CCM2"/>
    <property type="match status" value="1"/>
</dbReference>
<reference evidence="4" key="1">
    <citation type="submission" date="2019-08" db="EMBL/GenBank/DDBJ databases">
        <title>Three high-quality genomes provides insights into domestication of ducks.</title>
        <authorList>
            <person name="Hou Z.C."/>
            <person name="Zhu F."/>
            <person name="Yin Z.T."/>
            <person name="Zhang F."/>
        </authorList>
    </citation>
    <scope>NUCLEOTIDE SEQUENCE [LARGE SCALE GENOMIC DNA]</scope>
</reference>
<sequence length="538" mass="59306">MGLPPPGPSSFPKTPFFFGENRLFSSFSPLAGGSCGWRASGPRSASLQQPGTAPPGWGRGFGTPSSLFWGRLMESEPGIVSPFKRVFLKGEKGRDKKAQEKVTERRPLHTVLVSLPDRVEPDILLNDYIEKEVKYLGQLTSIPGYLNPSSRTEILHLIDNAKRAHQLPGQLSPEHDAVISLSAYNIKLVWRDGEDLILRVPIHDIAAVSYIRDDSAHLVVLKTAQDPGISPSQSLCAESSKALTSGSLSESGVVPVEACCLVVLATENKVTAEELCSLLSQVFQIVYTESTIDFLDRAIFDGASTPTRHLSLHSDDSSTKVDCEGTLRDRSQHCFLSRSLRGRRQLPLLLPAPAVSPHQDRERERAEHHGHRAAAGLHDDATDEALLPGDPAVRHAAARVPQRGLHPRVLHQPEAALRGQQEVPAAGLAPFYSRKGQPTLRELPGDHRGEGRARHHHRQFREVPADAQHHLQLHHQRQRGRGQLGRAVGALGGGRVGPNDFPHQQRHRGPGLQHGPRFLLREGFFRGWSRREFGSRPY</sequence>
<feature type="domain" description="PID" evidence="3">
    <location>
        <begin position="133"/>
        <end position="289"/>
    </location>
</feature>
<dbReference type="GO" id="GO:0001570">
    <property type="term" value="P:vasculogenesis"/>
    <property type="evidence" value="ECO:0007669"/>
    <property type="project" value="TreeGrafter"/>
</dbReference>
<feature type="compositionally biased region" description="Low complexity" evidence="2">
    <location>
        <begin position="348"/>
        <end position="357"/>
    </location>
</feature>
<name>A0A8B9QZE4_ANAPL</name>
<feature type="region of interest" description="Disordered" evidence="2">
    <location>
        <begin position="348"/>
        <end position="387"/>
    </location>
</feature>
<dbReference type="PANTHER" id="PTHR21642">
    <property type="entry name" value="CEREBRAL CAVERNOUS MALFORMATIONS PROTEIN 2 HOMOLOG"/>
    <property type="match status" value="1"/>
</dbReference>
<feature type="compositionally biased region" description="Basic residues" evidence="2">
    <location>
        <begin position="471"/>
        <end position="480"/>
    </location>
</feature>
<evidence type="ECO:0000259" key="3">
    <source>
        <dbReference type="PROSITE" id="PS01179"/>
    </source>
</evidence>
<evidence type="ECO:0000313" key="4">
    <source>
        <dbReference type="Ensembl" id="ENSAPLP00020003669.1"/>
    </source>
</evidence>
<dbReference type="InterPro" id="IPR006020">
    <property type="entry name" value="PTB/PI_dom"/>
</dbReference>
<evidence type="ECO:0000256" key="2">
    <source>
        <dbReference type="SAM" id="MobiDB-lite"/>
    </source>
</evidence>
<feature type="compositionally biased region" description="Basic and acidic residues" evidence="2">
    <location>
        <begin position="358"/>
        <end position="367"/>
    </location>
</feature>
<reference evidence="4" key="2">
    <citation type="submission" date="2025-08" db="UniProtKB">
        <authorList>
            <consortium name="Ensembl"/>
        </authorList>
    </citation>
    <scope>IDENTIFICATION</scope>
</reference>
<dbReference type="Proteomes" id="UP000694400">
    <property type="component" value="Chromosome 2"/>
</dbReference>
<dbReference type="PANTHER" id="PTHR21642:SF4">
    <property type="entry name" value="CEREBRAL CAVERNOUS MALFORMATIONS 2 PROTEIN"/>
    <property type="match status" value="1"/>
</dbReference>
<dbReference type="InterPro" id="IPR026159">
    <property type="entry name" value="Malcavernin"/>
</dbReference>
<feature type="region of interest" description="Disordered" evidence="2">
    <location>
        <begin position="468"/>
        <end position="516"/>
    </location>
</feature>
<dbReference type="Ensembl" id="ENSAPLT00020003943.1">
    <property type="protein sequence ID" value="ENSAPLP00020003669.1"/>
    <property type="gene ID" value="ENSAPLG00020002686.1"/>
</dbReference>
<evidence type="ECO:0000256" key="1">
    <source>
        <dbReference type="ARBA" id="ARBA00010822"/>
    </source>
</evidence>
<evidence type="ECO:0000313" key="5">
    <source>
        <dbReference type="Proteomes" id="UP000694400"/>
    </source>
</evidence>
<dbReference type="GO" id="GO:0007507">
    <property type="term" value="P:heart development"/>
    <property type="evidence" value="ECO:0007669"/>
    <property type="project" value="TreeGrafter"/>
</dbReference>
<dbReference type="AlphaFoldDB" id="A0A8B9QZE4"/>
<dbReference type="InterPro" id="IPR011993">
    <property type="entry name" value="PH-like_dom_sf"/>
</dbReference>